<accession>A0A4Z1E5T9</accession>
<comment type="caution">
    <text evidence="3">The sequence shown here is derived from an EMBL/GenBank/DDBJ whole genome shotgun (WGS) entry which is preliminary data.</text>
</comment>
<dbReference type="EMBL" id="PQXH01000273">
    <property type="protein sequence ID" value="TGO07474.1"/>
    <property type="molecule type" value="Genomic_DNA"/>
</dbReference>
<gene>
    <name evidence="3" type="ORF">BTUL_0274g00160</name>
</gene>
<sequence length="191" mass="21481">MVPVPNPMQGSIKLTRNTELAFNIEARSRHASGKASETDTIGGVDIFSLLLTRCDQCIESFDRETELEKARTIASLKQAKDELLRTLEILEQKIQLSKITKKQEIPNEKMLGKYKGGISWEQDELSKKSDNRREKSSNLPSNLSQSPGDSGLGCIKESTKDEPKEPKYTPEKIAEFAKLGLHLGQYRMGWN</sequence>
<feature type="compositionally biased region" description="Low complexity" evidence="2">
    <location>
        <begin position="137"/>
        <end position="147"/>
    </location>
</feature>
<evidence type="ECO:0000313" key="3">
    <source>
        <dbReference type="EMBL" id="TGO07474.1"/>
    </source>
</evidence>
<reference evidence="3 4" key="1">
    <citation type="submission" date="2017-12" db="EMBL/GenBank/DDBJ databases">
        <title>Comparative genomics of Botrytis spp.</title>
        <authorList>
            <person name="Valero-Jimenez C.A."/>
            <person name="Tapia P."/>
            <person name="Veloso J."/>
            <person name="Silva-Moreno E."/>
            <person name="Staats M."/>
            <person name="Valdes J.H."/>
            <person name="Van Kan J.A.L."/>
        </authorList>
    </citation>
    <scope>NUCLEOTIDE SEQUENCE [LARGE SCALE GENOMIC DNA]</scope>
    <source>
        <strain evidence="3 4">Bt9001</strain>
    </source>
</reference>
<protein>
    <submittedName>
        <fullName evidence="3">Uncharacterized protein</fullName>
    </submittedName>
</protein>
<keyword evidence="1" id="KW-0175">Coiled coil</keyword>
<keyword evidence="4" id="KW-1185">Reference proteome</keyword>
<dbReference type="Proteomes" id="UP000297777">
    <property type="component" value="Unassembled WGS sequence"/>
</dbReference>
<name>A0A4Z1E5T9_9HELO</name>
<proteinExistence type="predicted"/>
<evidence type="ECO:0000313" key="4">
    <source>
        <dbReference type="Proteomes" id="UP000297777"/>
    </source>
</evidence>
<feature type="compositionally biased region" description="Basic and acidic residues" evidence="2">
    <location>
        <begin position="124"/>
        <end position="136"/>
    </location>
</feature>
<organism evidence="3 4">
    <name type="scientific">Botrytis tulipae</name>
    <dbReference type="NCBI Taxonomy" id="87230"/>
    <lineage>
        <taxon>Eukaryota</taxon>
        <taxon>Fungi</taxon>
        <taxon>Dikarya</taxon>
        <taxon>Ascomycota</taxon>
        <taxon>Pezizomycotina</taxon>
        <taxon>Leotiomycetes</taxon>
        <taxon>Helotiales</taxon>
        <taxon>Sclerotiniaceae</taxon>
        <taxon>Botrytis</taxon>
    </lineage>
</organism>
<feature type="coiled-coil region" evidence="1">
    <location>
        <begin position="73"/>
        <end position="100"/>
    </location>
</feature>
<feature type="region of interest" description="Disordered" evidence="2">
    <location>
        <begin position="122"/>
        <end position="171"/>
    </location>
</feature>
<evidence type="ECO:0000256" key="1">
    <source>
        <dbReference type="SAM" id="Coils"/>
    </source>
</evidence>
<dbReference type="AlphaFoldDB" id="A0A4Z1E5T9"/>
<feature type="compositionally biased region" description="Basic and acidic residues" evidence="2">
    <location>
        <begin position="157"/>
        <end position="171"/>
    </location>
</feature>
<evidence type="ECO:0000256" key="2">
    <source>
        <dbReference type="SAM" id="MobiDB-lite"/>
    </source>
</evidence>
<dbReference type="OrthoDB" id="3519348at2759"/>